<reference evidence="2" key="1">
    <citation type="journal article" date="2012" name="Science">
        <title>Fermentation, hydrogen, and sulfur metabolism in multiple uncultivated bacterial phyla.</title>
        <authorList>
            <person name="Wrighton K.C."/>
            <person name="Thomas B.C."/>
            <person name="Sharon I."/>
            <person name="Miller C.S."/>
            <person name="Castelle C.J."/>
            <person name="VerBerkmoes N.C."/>
            <person name="Wilkins M.J."/>
            <person name="Hettich R.L."/>
            <person name="Lipton M.S."/>
            <person name="Williams K.H."/>
            <person name="Long P.E."/>
            <person name="Banfield J.F."/>
        </authorList>
    </citation>
    <scope>NUCLEOTIDE SEQUENCE [LARGE SCALE GENOMIC DNA]</scope>
</reference>
<protein>
    <submittedName>
        <fullName evidence="2">Uncharacterized protein</fullName>
    </submittedName>
</protein>
<feature type="signal peptide" evidence="1">
    <location>
        <begin position="1"/>
        <end position="24"/>
    </location>
</feature>
<evidence type="ECO:0000256" key="1">
    <source>
        <dbReference type="SAM" id="SignalP"/>
    </source>
</evidence>
<gene>
    <name evidence="2" type="ORF">ACD_2C00264G0013</name>
</gene>
<dbReference type="EMBL" id="AMFJ01000264">
    <property type="protein sequence ID" value="EKE28928.1"/>
    <property type="molecule type" value="Genomic_DNA"/>
</dbReference>
<accession>K2G120</accession>
<proteinExistence type="predicted"/>
<comment type="caution">
    <text evidence="2">The sequence shown here is derived from an EMBL/GenBank/DDBJ whole genome shotgun (WGS) entry which is preliminary data.</text>
</comment>
<sequence length="744" mass="87635">MAKTAKNLIKIASISLVLVSSAFAEDAKSDLQYMERNKDGWFIFHTLNPASSVFDTNLFFNGIDSLATWKSLKWWFLDIKNIDRDWGKLSIETKTSVVNKLWITEFTSVVSNTLSFRNPDDTYFIKNWEIQYKNFNANVILKLNKDISKSVNLGILWLREYKLDINWTELPLSPDDWVRSDATKCYATSEWIQCASGLFPLSDNFIRLKIDWFYSNGIYLNKEAYSFEKPIKTELEDVSGTKFIKFTFNKPKNIQNLNNVDAFVNWSKIPTSDYSLWASLVSVRYDLINLTKDDKFLKVVFRNNSDNTYSVPMFLNVESQVWMNIKNVKVTRAWSSELTLECTWDLDWMIGNNYKFKINMNGEDYFLDGTQEKVMENGKEVIDKYWHTVYVTKNKLSFIRRTNTSLIFWFDENQLLKWENVFYVKNENTLRESNKVSFTRWSYNSMNYLYSTWTVATAYDESMIFENWKEIVQRKLDFVNQKDTWVLPLWKLNISNLKDYNVYRLSFDISSNAPVNPFSQLKIGNTDLQIKNSAGWIWYRFEMTWIWKDMKSWELVWAVNELFNVSPSTVNLKLMNFSIEKMDNKNAWTKIYASNAFSEINFSYIYDFWNCFDWDKDYCGLNWLRDPSLVINLLFWKNQPDTSASIQPVAASAVIANDKANVEILELNFSSEKYRTTNAKLKRLYELIIAKWLTSRQKTTLKNSINSIIRALKDVEDNKSKAVAAKQIKEGVSNINWILRSLKK</sequence>
<organism evidence="2">
    <name type="scientific">uncultured bacterium</name>
    <name type="common">gcode 4</name>
    <dbReference type="NCBI Taxonomy" id="1234023"/>
    <lineage>
        <taxon>Bacteria</taxon>
        <taxon>environmental samples</taxon>
    </lineage>
</organism>
<feature type="chain" id="PRO_5017359064" evidence="1">
    <location>
        <begin position="25"/>
        <end position="744"/>
    </location>
</feature>
<keyword evidence="1" id="KW-0732">Signal</keyword>
<name>K2G120_9BACT</name>
<dbReference type="AlphaFoldDB" id="K2G120"/>
<evidence type="ECO:0000313" key="2">
    <source>
        <dbReference type="EMBL" id="EKE28928.1"/>
    </source>
</evidence>